<dbReference type="GO" id="GO:0003677">
    <property type="term" value="F:DNA binding"/>
    <property type="evidence" value="ECO:0007669"/>
    <property type="project" value="UniProtKB-KW"/>
</dbReference>
<dbReference type="InterPro" id="IPR036390">
    <property type="entry name" value="WH_DNA-bd_sf"/>
</dbReference>
<dbReference type="RefSeq" id="WP_095847536.1">
    <property type="nucleotide sequence ID" value="NZ_CP014136.1"/>
</dbReference>
<gene>
    <name evidence="5" type="ORF">AWC35_17270</name>
</gene>
<dbReference type="SMART" id="SM00345">
    <property type="entry name" value="HTH_GNTR"/>
    <property type="match status" value="1"/>
</dbReference>
<keyword evidence="1" id="KW-0805">Transcription regulation</keyword>
<dbReference type="InterPro" id="IPR008920">
    <property type="entry name" value="TF_FadR/GntR_C"/>
</dbReference>
<dbReference type="Pfam" id="PF07729">
    <property type="entry name" value="FCD"/>
    <property type="match status" value="1"/>
</dbReference>
<dbReference type="SUPFAM" id="SSF46785">
    <property type="entry name" value="Winged helix' DNA-binding domain"/>
    <property type="match status" value="1"/>
</dbReference>
<dbReference type="SMART" id="SM00895">
    <property type="entry name" value="FCD"/>
    <property type="match status" value="1"/>
</dbReference>
<keyword evidence="3" id="KW-0804">Transcription</keyword>
<evidence type="ECO:0000313" key="5">
    <source>
        <dbReference type="EMBL" id="ATA20949.1"/>
    </source>
</evidence>
<dbReference type="InterPro" id="IPR036388">
    <property type="entry name" value="WH-like_DNA-bd_sf"/>
</dbReference>
<evidence type="ECO:0000256" key="1">
    <source>
        <dbReference type="ARBA" id="ARBA00023015"/>
    </source>
</evidence>
<dbReference type="InterPro" id="IPR011711">
    <property type="entry name" value="GntR_C"/>
</dbReference>
<dbReference type="GO" id="GO:0003700">
    <property type="term" value="F:DNA-binding transcription factor activity"/>
    <property type="evidence" value="ECO:0007669"/>
    <property type="project" value="InterPro"/>
</dbReference>
<dbReference type="Gene3D" id="1.10.10.10">
    <property type="entry name" value="Winged helix-like DNA-binding domain superfamily/Winged helix DNA-binding domain"/>
    <property type="match status" value="1"/>
</dbReference>
<evidence type="ECO:0000313" key="6">
    <source>
        <dbReference type="Proteomes" id="UP000217182"/>
    </source>
</evidence>
<evidence type="ECO:0000259" key="4">
    <source>
        <dbReference type="PROSITE" id="PS50949"/>
    </source>
</evidence>
<dbReference type="InterPro" id="IPR000524">
    <property type="entry name" value="Tscrpt_reg_HTH_GntR"/>
</dbReference>
<organism evidence="5 6">
    <name type="scientific">Gibbsiella quercinecans</name>
    <dbReference type="NCBI Taxonomy" id="929813"/>
    <lineage>
        <taxon>Bacteria</taxon>
        <taxon>Pseudomonadati</taxon>
        <taxon>Pseudomonadota</taxon>
        <taxon>Gammaproteobacteria</taxon>
        <taxon>Enterobacterales</taxon>
        <taxon>Yersiniaceae</taxon>
        <taxon>Gibbsiella</taxon>
    </lineage>
</organism>
<evidence type="ECO:0000256" key="2">
    <source>
        <dbReference type="ARBA" id="ARBA00023125"/>
    </source>
</evidence>
<sequence length="228" mass="26345">MSDYQDHVLAAIMAAKPLYLKSASLSEQVYLLLRELILERKIPGSSEMSESRLADELQVSRTPMREALVRLAGENLLVRRGARSYAVRSVDIKEYLDTMALREVLECEAVNRAVERIDLDELGQYASELQALMSGEHEEHVYWRFDDRLHNFIAESSGNKVLVQMLEKLRINVRLFRLHSPLHRQSENHVEHQDIIYYLTQRDAVKSVEAMRMHISKLRNDVIVSLSG</sequence>
<keyword evidence="6" id="KW-1185">Reference proteome</keyword>
<name>A0A250B450_9GAMM</name>
<dbReference type="SUPFAM" id="SSF48008">
    <property type="entry name" value="GntR ligand-binding domain-like"/>
    <property type="match status" value="1"/>
</dbReference>
<dbReference type="Gene3D" id="1.20.120.530">
    <property type="entry name" value="GntR ligand-binding domain-like"/>
    <property type="match status" value="1"/>
</dbReference>
<dbReference type="OrthoDB" id="9799812at2"/>
<protein>
    <submittedName>
        <fullName evidence="5">GntR family transcriptional regulator</fullName>
    </submittedName>
</protein>
<dbReference type="KEGG" id="gqu:AWC35_17270"/>
<dbReference type="Pfam" id="PF00392">
    <property type="entry name" value="GntR"/>
    <property type="match status" value="1"/>
</dbReference>
<accession>A0A250B450</accession>
<dbReference type="AlphaFoldDB" id="A0A250B450"/>
<keyword evidence="2" id="KW-0238">DNA-binding</keyword>
<dbReference type="PANTHER" id="PTHR43537:SF24">
    <property type="entry name" value="GLUCONATE OPERON TRANSCRIPTIONAL REPRESSOR"/>
    <property type="match status" value="1"/>
</dbReference>
<reference evidence="5 6" key="1">
    <citation type="submission" date="2016-01" db="EMBL/GenBank/DDBJ databases">
        <authorList>
            <person name="Oliw E.H."/>
        </authorList>
    </citation>
    <scope>NUCLEOTIDE SEQUENCE [LARGE SCALE GENOMIC DNA]</scope>
    <source>
        <strain evidence="5 6">FRB97</strain>
    </source>
</reference>
<feature type="domain" description="HTH gntR-type" evidence="4">
    <location>
        <begin position="23"/>
        <end position="90"/>
    </location>
</feature>
<dbReference type="Proteomes" id="UP000217182">
    <property type="component" value="Chromosome"/>
</dbReference>
<proteinExistence type="predicted"/>
<dbReference type="PROSITE" id="PS50949">
    <property type="entry name" value="HTH_GNTR"/>
    <property type="match status" value="1"/>
</dbReference>
<dbReference type="PANTHER" id="PTHR43537">
    <property type="entry name" value="TRANSCRIPTIONAL REGULATOR, GNTR FAMILY"/>
    <property type="match status" value="1"/>
</dbReference>
<dbReference type="EMBL" id="CP014136">
    <property type="protein sequence ID" value="ATA20949.1"/>
    <property type="molecule type" value="Genomic_DNA"/>
</dbReference>
<evidence type="ECO:0000256" key="3">
    <source>
        <dbReference type="ARBA" id="ARBA00023163"/>
    </source>
</evidence>